<comment type="caution">
    <text evidence="2">The sequence shown here is derived from an EMBL/GenBank/DDBJ whole genome shotgun (WGS) entry which is preliminary data.</text>
</comment>
<dbReference type="EMBL" id="JBANMG010000001">
    <property type="protein sequence ID" value="KAK6958371.1"/>
    <property type="molecule type" value="Genomic_DNA"/>
</dbReference>
<evidence type="ECO:0000313" key="2">
    <source>
        <dbReference type="EMBL" id="KAK6958371.1"/>
    </source>
</evidence>
<protein>
    <recommendedName>
        <fullName evidence="4">Tat pathway signal sequence</fullName>
    </recommendedName>
</protein>
<reference evidence="2 3" key="1">
    <citation type="journal article" date="2024" name="Front Chem Biol">
        <title>Unveiling the potential of Daldinia eschscholtzii MFLUCC 19-0629 through bioactivity and bioinformatics studies for enhanced sustainable agriculture production.</title>
        <authorList>
            <person name="Brooks S."/>
            <person name="Weaver J.A."/>
            <person name="Klomchit A."/>
            <person name="Alharthi S.A."/>
            <person name="Onlamun T."/>
            <person name="Nurani R."/>
            <person name="Vong T.K."/>
            <person name="Alberti F."/>
            <person name="Greco C."/>
        </authorList>
    </citation>
    <scope>NUCLEOTIDE SEQUENCE [LARGE SCALE GENOMIC DNA]</scope>
    <source>
        <strain evidence="2">MFLUCC 19-0629</strain>
    </source>
</reference>
<comment type="similarity">
    <text evidence="1">Belongs to the ustYa family.</text>
</comment>
<evidence type="ECO:0000256" key="1">
    <source>
        <dbReference type="ARBA" id="ARBA00035112"/>
    </source>
</evidence>
<dbReference type="Pfam" id="PF11807">
    <property type="entry name" value="UstYa"/>
    <property type="match status" value="1"/>
</dbReference>
<dbReference type="PANTHER" id="PTHR33365">
    <property type="entry name" value="YALI0B05434P"/>
    <property type="match status" value="1"/>
</dbReference>
<dbReference type="AlphaFoldDB" id="A0AAX6N1Q1"/>
<sequence>MPLKFAYHPLSDSSLDSPSAALANEKEEEYTECKACTIPPVNEALATQPYITTRFNGSLWHESPFKGPPTPAVEEAWYSVMKYGMIAVSASEYEKVNHSTRTAVQFPKEAGGGYMVATIGTHQLHCLHFLWQDHHRAYFPKVLRKIKDVPELYERHYEHCVDYIRQSIMCNFDTGLVTYDWVLQHQNPTPNSNAMHKCVNWDVVQGWLRDRAVEIPAGFKWRQPEGQESLPWNP</sequence>
<gene>
    <name evidence="2" type="ORF">Daesc_001170</name>
</gene>
<proteinExistence type="inferred from homology"/>
<dbReference type="Proteomes" id="UP001369815">
    <property type="component" value="Unassembled WGS sequence"/>
</dbReference>
<evidence type="ECO:0008006" key="4">
    <source>
        <dbReference type="Google" id="ProtNLM"/>
    </source>
</evidence>
<dbReference type="PANTHER" id="PTHR33365:SF12">
    <property type="entry name" value="TAT PATHWAY SIGNAL SEQUENCE"/>
    <property type="match status" value="1"/>
</dbReference>
<accession>A0AAX6N1Q1</accession>
<dbReference type="GO" id="GO:0043386">
    <property type="term" value="P:mycotoxin biosynthetic process"/>
    <property type="evidence" value="ECO:0007669"/>
    <property type="project" value="InterPro"/>
</dbReference>
<name>A0AAX6N1Q1_9PEZI</name>
<dbReference type="InterPro" id="IPR021765">
    <property type="entry name" value="UstYa-like"/>
</dbReference>
<evidence type="ECO:0000313" key="3">
    <source>
        <dbReference type="Proteomes" id="UP001369815"/>
    </source>
</evidence>
<organism evidence="2 3">
    <name type="scientific">Daldinia eschscholtzii</name>
    <dbReference type="NCBI Taxonomy" id="292717"/>
    <lineage>
        <taxon>Eukaryota</taxon>
        <taxon>Fungi</taxon>
        <taxon>Dikarya</taxon>
        <taxon>Ascomycota</taxon>
        <taxon>Pezizomycotina</taxon>
        <taxon>Sordariomycetes</taxon>
        <taxon>Xylariomycetidae</taxon>
        <taxon>Xylariales</taxon>
        <taxon>Hypoxylaceae</taxon>
        <taxon>Daldinia</taxon>
    </lineage>
</organism>
<keyword evidence="3" id="KW-1185">Reference proteome</keyword>